<organism evidence="4 5">
    <name type="scientific">Uliginosibacterium aquaticum</name>
    <dbReference type="NCBI Taxonomy" id="2731212"/>
    <lineage>
        <taxon>Bacteria</taxon>
        <taxon>Pseudomonadati</taxon>
        <taxon>Pseudomonadota</taxon>
        <taxon>Betaproteobacteria</taxon>
        <taxon>Rhodocyclales</taxon>
        <taxon>Zoogloeaceae</taxon>
        <taxon>Uliginosibacterium</taxon>
    </lineage>
</organism>
<comment type="subcellular location">
    <subcellularLocation>
        <location evidence="1">Cell envelope</location>
    </subcellularLocation>
</comment>
<name>A0ABX2ICG9_9RHOO</name>
<evidence type="ECO:0000313" key="5">
    <source>
        <dbReference type="Proteomes" id="UP000778523"/>
    </source>
</evidence>
<evidence type="ECO:0000256" key="1">
    <source>
        <dbReference type="ARBA" id="ARBA00004196"/>
    </source>
</evidence>
<accession>A0ABX2ICG9</accession>
<dbReference type="InterPro" id="IPR008929">
    <property type="entry name" value="Chondroitin_lyas"/>
</dbReference>
<dbReference type="InterPro" id="IPR032518">
    <property type="entry name" value="HepII_N"/>
</dbReference>
<protein>
    <submittedName>
        <fullName evidence="4">Heparinase II/III family protein</fullName>
    </submittedName>
</protein>
<dbReference type="InterPro" id="IPR012480">
    <property type="entry name" value="Hepar_II_III_C"/>
</dbReference>
<sequence length="591" mass="65082">MQRREFLAALSLLGAQLAACRSNAPLMAAPASGHPRLLVSAEEWASLGARRKADPDLDRFADLLLARARKDLSLPVLERKLEGRRLLSVSREFIRRTLEWAFAYRITGESAFLERARREMLNIAAFSEWNPDHYLDVAEMTTGLAIGYDWLFDALQPAERSILRRAIVDKGIAQARQGHKTFRMTNNWNQVCIGGMVLGALAVQEDEPALAADLLAAAQKEIFTGLDAYKPDGAYPEGPGYWSYGTSYSVLLIAALRSASMADWGILAAPGFIRSAEFYAHSIGPSGKHFNFADGNEGQELPSPIVYLARELGQPALLEAKREMIRKNQGVSERFAPLSILWWPEARRGTPPPTSFIGQGPQPLALWRSAWGDTNALYFAIKGGGAAHNHAHMDAGSFVLELDGLRWAKDLGMQDYYSLESRGIDLWNMKQDSPRWQVFRLGAEAHNTLTVAGKPHKASAMASLTQVNAREVLIDLAPVLGLPQATRRVRFADASVELDDKIADAPAGTEIRWAMCTEAEIRIEGNTAILSQRGKTLHVRFSGQGIQLSVTDVSAARMDYDLPNPNTRQLLASAPVAANGSWHQTVRFSRA</sequence>
<dbReference type="PANTHER" id="PTHR38045">
    <property type="entry name" value="CHROMOSOME 1, WHOLE GENOME SHOTGUN SEQUENCE"/>
    <property type="match status" value="1"/>
</dbReference>
<dbReference type="Pfam" id="PF07940">
    <property type="entry name" value="Hepar_II_III_C"/>
    <property type="match status" value="1"/>
</dbReference>
<dbReference type="SUPFAM" id="SSF48230">
    <property type="entry name" value="Chondroitin AC/alginate lyase"/>
    <property type="match status" value="1"/>
</dbReference>
<dbReference type="RefSeq" id="WP_170020337.1">
    <property type="nucleotide sequence ID" value="NZ_JABCSC020000001.1"/>
</dbReference>
<evidence type="ECO:0000259" key="2">
    <source>
        <dbReference type="Pfam" id="PF07940"/>
    </source>
</evidence>
<dbReference type="EMBL" id="JABCSC020000001">
    <property type="protein sequence ID" value="NSL53972.1"/>
    <property type="molecule type" value="Genomic_DNA"/>
</dbReference>
<gene>
    <name evidence="4" type="ORF">HJ583_002940</name>
</gene>
<dbReference type="Pfam" id="PF16332">
    <property type="entry name" value="DUF4962"/>
    <property type="match status" value="1"/>
</dbReference>
<dbReference type="PANTHER" id="PTHR38045:SF1">
    <property type="entry name" value="HEPARINASE II_III-LIKE PROTEIN"/>
    <property type="match status" value="1"/>
</dbReference>
<evidence type="ECO:0000259" key="3">
    <source>
        <dbReference type="Pfam" id="PF16332"/>
    </source>
</evidence>
<comment type="caution">
    <text evidence="4">The sequence shown here is derived from an EMBL/GenBank/DDBJ whole genome shotgun (WGS) entry which is preliminary data.</text>
</comment>
<feature type="domain" description="Heparinase II N-terminal" evidence="3">
    <location>
        <begin position="26"/>
        <end position="248"/>
    </location>
</feature>
<dbReference type="Proteomes" id="UP000778523">
    <property type="component" value="Unassembled WGS sequence"/>
</dbReference>
<proteinExistence type="predicted"/>
<dbReference type="Gene3D" id="1.50.10.100">
    <property type="entry name" value="Chondroitin AC/alginate lyase"/>
    <property type="match status" value="1"/>
</dbReference>
<evidence type="ECO:0000313" key="4">
    <source>
        <dbReference type="EMBL" id="NSL53972.1"/>
    </source>
</evidence>
<reference evidence="4 5" key="1">
    <citation type="submission" date="2020-06" db="EMBL/GenBank/DDBJ databases">
        <title>Draft genome of Uliginosibacterium sp. IMCC34675.</title>
        <authorList>
            <person name="Song J."/>
        </authorList>
    </citation>
    <scope>NUCLEOTIDE SEQUENCE [LARGE SCALE GENOMIC DNA]</scope>
    <source>
        <strain evidence="4 5">IMCC34675</strain>
    </source>
</reference>
<feature type="domain" description="Heparinase II/III-like C-terminal" evidence="2">
    <location>
        <begin position="382"/>
        <end position="576"/>
    </location>
</feature>
<keyword evidence="5" id="KW-1185">Reference proteome</keyword>
<dbReference type="Gene3D" id="2.70.98.70">
    <property type="match status" value="1"/>
</dbReference>